<reference evidence="4 5" key="1">
    <citation type="submission" date="2005-03" db="EMBL/GenBank/DDBJ databases">
        <title>Brevibacillus brevis strain 47, complete genome.</title>
        <authorList>
            <person name="Hosoyama A."/>
            <person name="Yamada R."/>
            <person name="Hongo Y."/>
            <person name="Terui Y."/>
            <person name="Ankai A."/>
            <person name="Masuyama W."/>
            <person name="Sekiguchi M."/>
            <person name="Takeda T."/>
            <person name="Asano K."/>
            <person name="Ohji S."/>
            <person name="Ichikawa N."/>
            <person name="Narita S."/>
            <person name="Aoki N."/>
            <person name="Miura H."/>
            <person name="Matsushita S."/>
            <person name="Sekigawa T."/>
            <person name="Yamagata H."/>
            <person name="Yoshikawa H."/>
            <person name="Udaka S."/>
            <person name="Tanikawa S."/>
            <person name="Fujita N."/>
        </authorList>
    </citation>
    <scope>NUCLEOTIDE SEQUENCE [LARGE SCALE GENOMIC DNA]</scope>
    <source>
        <strain evidence="5">47 / JCM 6285 / NBRC 100599</strain>
    </source>
</reference>
<name>C0ZC97_BREBN</name>
<keyword evidence="5" id="KW-1185">Reference proteome</keyword>
<gene>
    <name evidence="4" type="ordered locus">BBR47_24290</name>
</gene>
<feature type="compositionally biased region" description="Basic and acidic residues" evidence="1">
    <location>
        <begin position="65"/>
        <end position="74"/>
    </location>
</feature>
<dbReference type="Gene3D" id="3.10.350.10">
    <property type="entry name" value="LysM domain"/>
    <property type="match status" value="1"/>
</dbReference>
<dbReference type="InterPro" id="IPR036779">
    <property type="entry name" value="LysM_dom_sf"/>
</dbReference>
<dbReference type="SUPFAM" id="SSF54106">
    <property type="entry name" value="LysM domain"/>
    <property type="match status" value="1"/>
</dbReference>
<dbReference type="HOGENOM" id="CLU_1202941_0_0_9"/>
<dbReference type="Proteomes" id="UP000001877">
    <property type="component" value="Chromosome"/>
</dbReference>
<feature type="compositionally biased region" description="Polar residues" evidence="1">
    <location>
        <begin position="140"/>
        <end position="150"/>
    </location>
</feature>
<keyword evidence="2" id="KW-0472">Membrane</keyword>
<protein>
    <recommendedName>
        <fullName evidence="3">LysM domain-containing protein</fullName>
    </recommendedName>
</protein>
<evidence type="ECO:0000256" key="2">
    <source>
        <dbReference type="SAM" id="Phobius"/>
    </source>
</evidence>
<dbReference type="CDD" id="cd00118">
    <property type="entry name" value="LysM"/>
    <property type="match status" value="1"/>
</dbReference>
<sequence>MNLEHNPLPPRRSRHTRPKASFSFKKWIQPGLYLFGFVFFGLIGFELYRANIPHESAASGSVEVKNAEGKEGRKAITTPQGSKAGEKEPVSVVLTPTPDSNANVTTPPDKAKTIESKPVEPTVKPTTSAQTAAVSPVPAKTSTGTTVSKTNQITSTSPITVVTPGKPASTPPVTKSKIVKHVVKKGETLFMLSRKYYGNNSNVRRIAKYNGLHSEAGLVEGRVVLVPLVQ</sequence>
<dbReference type="STRING" id="358681.BBR47_24290"/>
<dbReference type="KEGG" id="bbe:BBR47_24290"/>
<dbReference type="eggNOG" id="COG1652">
    <property type="taxonomic scope" value="Bacteria"/>
</dbReference>
<feature type="domain" description="LysM" evidence="3">
    <location>
        <begin position="179"/>
        <end position="226"/>
    </location>
</feature>
<keyword evidence="2" id="KW-1133">Transmembrane helix</keyword>
<dbReference type="PROSITE" id="PS51782">
    <property type="entry name" value="LYSM"/>
    <property type="match status" value="1"/>
</dbReference>
<feature type="compositionally biased region" description="Basic and acidic residues" evidence="1">
    <location>
        <begin position="109"/>
        <end position="118"/>
    </location>
</feature>
<dbReference type="EMBL" id="AP008955">
    <property type="protein sequence ID" value="BAH43406.1"/>
    <property type="molecule type" value="Genomic_DNA"/>
</dbReference>
<dbReference type="InterPro" id="IPR018392">
    <property type="entry name" value="LysM"/>
</dbReference>
<feature type="compositionally biased region" description="Polar residues" evidence="1">
    <location>
        <begin position="124"/>
        <end position="133"/>
    </location>
</feature>
<dbReference type="Pfam" id="PF01476">
    <property type="entry name" value="LysM"/>
    <property type="match status" value="1"/>
</dbReference>
<feature type="compositionally biased region" description="Polar residues" evidence="1">
    <location>
        <begin position="97"/>
        <end position="106"/>
    </location>
</feature>
<evidence type="ECO:0000259" key="3">
    <source>
        <dbReference type="PROSITE" id="PS51782"/>
    </source>
</evidence>
<dbReference type="RefSeq" id="WP_012686117.1">
    <property type="nucleotide sequence ID" value="NC_012491.1"/>
</dbReference>
<evidence type="ECO:0000256" key="1">
    <source>
        <dbReference type="SAM" id="MobiDB-lite"/>
    </source>
</evidence>
<keyword evidence="2" id="KW-0812">Transmembrane</keyword>
<proteinExistence type="predicted"/>
<evidence type="ECO:0000313" key="5">
    <source>
        <dbReference type="Proteomes" id="UP000001877"/>
    </source>
</evidence>
<feature type="region of interest" description="Disordered" evidence="1">
    <location>
        <begin position="58"/>
        <end position="150"/>
    </location>
</feature>
<organism evidence="4 5">
    <name type="scientific">Brevibacillus brevis (strain 47 / JCM 6285 / NBRC 100599)</name>
    <dbReference type="NCBI Taxonomy" id="358681"/>
    <lineage>
        <taxon>Bacteria</taxon>
        <taxon>Bacillati</taxon>
        <taxon>Bacillota</taxon>
        <taxon>Bacilli</taxon>
        <taxon>Bacillales</taxon>
        <taxon>Paenibacillaceae</taxon>
        <taxon>Brevibacillus</taxon>
    </lineage>
</organism>
<dbReference type="AlphaFoldDB" id="C0ZC97"/>
<accession>C0ZC97</accession>
<evidence type="ECO:0000313" key="4">
    <source>
        <dbReference type="EMBL" id="BAH43406.1"/>
    </source>
</evidence>
<feature type="transmembrane region" description="Helical" evidence="2">
    <location>
        <begin position="27"/>
        <end position="48"/>
    </location>
</feature>
<dbReference type="SMART" id="SM00257">
    <property type="entry name" value="LysM"/>
    <property type="match status" value="1"/>
</dbReference>